<accession>A0A439D977</accession>
<protein>
    <submittedName>
        <fullName evidence="2">Uncharacterized protein</fullName>
    </submittedName>
</protein>
<evidence type="ECO:0000256" key="1">
    <source>
        <dbReference type="SAM" id="MobiDB-lite"/>
    </source>
</evidence>
<keyword evidence="3" id="KW-1185">Reference proteome</keyword>
<dbReference type="Proteomes" id="UP000286045">
    <property type="component" value="Unassembled WGS sequence"/>
</dbReference>
<comment type="caution">
    <text evidence="2">The sequence shown here is derived from an EMBL/GenBank/DDBJ whole genome shotgun (WGS) entry which is preliminary data.</text>
</comment>
<evidence type="ECO:0000313" key="2">
    <source>
        <dbReference type="EMBL" id="RWA10963.1"/>
    </source>
</evidence>
<dbReference type="AlphaFoldDB" id="A0A439D977"/>
<evidence type="ECO:0000313" key="3">
    <source>
        <dbReference type="Proteomes" id="UP000286045"/>
    </source>
</evidence>
<feature type="compositionally biased region" description="Polar residues" evidence="1">
    <location>
        <begin position="147"/>
        <end position="159"/>
    </location>
</feature>
<gene>
    <name evidence="2" type="ORF">EKO27_g4151</name>
</gene>
<name>A0A439D977_9PEZI</name>
<feature type="region of interest" description="Disordered" evidence="1">
    <location>
        <begin position="145"/>
        <end position="206"/>
    </location>
</feature>
<dbReference type="EMBL" id="RYZI01000095">
    <property type="protein sequence ID" value="RWA10963.1"/>
    <property type="molecule type" value="Genomic_DNA"/>
</dbReference>
<proteinExistence type="predicted"/>
<reference evidence="2 3" key="1">
    <citation type="submission" date="2018-12" db="EMBL/GenBank/DDBJ databases">
        <title>Draft genome sequence of Xylaria grammica IHI A82.</title>
        <authorList>
            <person name="Buettner E."/>
            <person name="Kellner H."/>
        </authorList>
    </citation>
    <scope>NUCLEOTIDE SEQUENCE [LARGE SCALE GENOMIC DNA]</scope>
    <source>
        <strain evidence="2 3">IHI A82</strain>
    </source>
</reference>
<organism evidence="2 3">
    <name type="scientific">Xylaria grammica</name>
    <dbReference type="NCBI Taxonomy" id="363999"/>
    <lineage>
        <taxon>Eukaryota</taxon>
        <taxon>Fungi</taxon>
        <taxon>Dikarya</taxon>
        <taxon>Ascomycota</taxon>
        <taxon>Pezizomycotina</taxon>
        <taxon>Sordariomycetes</taxon>
        <taxon>Xylariomycetidae</taxon>
        <taxon>Xylariales</taxon>
        <taxon>Xylariaceae</taxon>
        <taxon>Xylaria</taxon>
    </lineage>
</organism>
<dbReference type="STRING" id="363999.A0A439D977"/>
<sequence length="352" mass="40000">MSDKLALPEDVATWKSESESLRWKSIHEYELACSGSEISREQFLLLRTLWVERSTDQLYAQDRSIWIDDSSFQDARQFLSSSTIAPIWGQFLKSISIHPETLERQGYYGLHTFSLVRYHQAQSQGLSFEGNDSAKVDMSPIAKRTRNQLQKRAADQSSPTPAPKVSDLVPSVVKLQLDDGTPDQVPTTPDRTSSRASVGTPGDVSSPFKDPRVFKAIQDEQIVNTALIEYLNALAIHCTQLEANWTLHRLPLIARDRAGLKTYEARVDGYLRRREDGQPLAIIEVKPFLRKKKPTAIRMQESAQMASWINQHRPPNLSQLRDTKQNIKYAFVSILYDHVPTGFSNKMWPGVF</sequence>
<feature type="compositionally biased region" description="Polar residues" evidence="1">
    <location>
        <begin position="184"/>
        <end position="197"/>
    </location>
</feature>